<reference evidence="2 3" key="1">
    <citation type="submission" date="2015-09" db="EMBL/GenBank/DDBJ databases">
        <authorList>
            <person name="Jackson K.R."/>
            <person name="Lunt B.L."/>
            <person name="Fisher J.N.B."/>
            <person name="Gardner A.V."/>
            <person name="Bailey M.E."/>
            <person name="Deus L.M."/>
            <person name="Earl A.S."/>
            <person name="Gibby P.D."/>
            <person name="Hartmann K.A."/>
            <person name="Liu J.E."/>
            <person name="Manci A.M."/>
            <person name="Nielsen D.A."/>
            <person name="Solomon M.B."/>
            <person name="Breakwell D.P."/>
            <person name="Burnett S.H."/>
            <person name="Grose J.H."/>
        </authorList>
    </citation>
    <scope>NUCLEOTIDE SEQUENCE [LARGE SCALE GENOMIC DNA]</scope>
    <source>
        <strain evidence="2 3">16</strain>
    </source>
</reference>
<dbReference type="InterPro" id="IPR014880">
    <property type="entry name" value="SoxZ_dom"/>
</dbReference>
<keyword evidence="3" id="KW-1185">Reference proteome</keyword>
<gene>
    <name evidence="2" type="ORF">ABB55_17025</name>
</gene>
<proteinExistence type="predicted"/>
<dbReference type="SUPFAM" id="SSF81296">
    <property type="entry name" value="E set domains"/>
    <property type="match status" value="1"/>
</dbReference>
<dbReference type="AlphaFoldDB" id="A0A0P6VSM9"/>
<protein>
    <submittedName>
        <fullName evidence="2">Thiosulfate oxidation carrier complex protein SoxZ</fullName>
    </submittedName>
</protein>
<accession>A0A0P6VSM9</accession>
<dbReference type="STRING" id="665126.ABB55_17025"/>
<comment type="caution">
    <text evidence="2">The sequence shown here is derived from an EMBL/GenBank/DDBJ whole genome shotgun (WGS) entry which is preliminary data.</text>
</comment>
<feature type="domain" description="Sulphur oxidation protein SoxZ" evidence="1">
    <location>
        <begin position="10"/>
        <end position="104"/>
    </location>
</feature>
<dbReference type="Pfam" id="PF08770">
    <property type="entry name" value="SoxZ"/>
    <property type="match status" value="1"/>
</dbReference>
<dbReference type="InterPro" id="IPR014756">
    <property type="entry name" value="Ig_E-set"/>
</dbReference>
<dbReference type="RefSeq" id="WP_054359868.1">
    <property type="nucleotide sequence ID" value="NZ_JAPCYQ010000001.1"/>
</dbReference>
<reference evidence="2 3" key="2">
    <citation type="submission" date="2015-10" db="EMBL/GenBank/DDBJ databases">
        <title>Draft Genome Sequence of Prosthecomicrobium hirschii ATCC 27832.</title>
        <authorList>
            <person name="Daniel J."/>
            <person name="Givan S.A."/>
            <person name="Brun Y.V."/>
            <person name="Brown P.J."/>
        </authorList>
    </citation>
    <scope>NUCLEOTIDE SEQUENCE [LARGE SCALE GENOMIC DNA]</scope>
    <source>
        <strain evidence="2 3">16</strain>
    </source>
</reference>
<name>A0A0P6VSM9_9HYPH</name>
<organism evidence="2 3">
    <name type="scientific">Prosthecodimorpha hirschii</name>
    <dbReference type="NCBI Taxonomy" id="665126"/>
    <lineage>
        <taxon>Bacteria</taxon>
        <taxon>Pseudomonadati</taxon>
        <taxon>Pseudomonadota</taxon>
        <taxon>Alphaproteobacteria</taxon>
        <taxon>Hyphomicrobiales</taxon>
        <taxon>Ancalomicrobiaceae</taxon>
        <taxon>Prosthecodimorpha</taxon>
    </lineage>
</organism>
<evidence type="ECO:0000313" key="3">
    <source>
        <dbReference type="Proteomes" id="UP000048984"/>
    </source>
</evidence>
<dbReference type="NCBIfam" id="TIGR04490">
    <property type="entry name" value="SoxZ_true"/>
    <property type="match status" value="1"/>
</dbReference>
<evidence type="ECO:0000259" key="1">
    <source>
        <dbReference type="Pfam" id="PF08770"/>
    </source>
</evidence>
<dbReference type="EMBL" id="LJYW01000001">
    <property type="protein sequence ID" value="KPL53704.1"/>
    <property type="molecule type" value="Genomic_DNA"/>
</dbReference>
<dbReference type="OrthoDB" id="9795530at2"/>
<dbReference type="Gene3D" id="2.60.40.10">
    <property type="entry name" value="Immunoglobulins"/>
    <property type="match status" value="1"/>
</dbReference>
<dbReference type="InterPro" id="IPR030995">
    <property type="entry name" value="SoxZ"/>
</dbReference>
<evidence type="ECO:0000313" key="2">
    <source>
        <dbReference type="EMBL" id="KPL53704.1"/>
    </source>
</evidence>
<dbReference type="InterPro" id="IPR013783">
    <property type="entry name" value="Ig-like_fold"/>
</dbReference>
<sequence length="109" mass="12099">MATKSQPRVRVPATAKAGEIVEIKTLISHEMESGQRKDADGKPIPRKIIHAFEASFNGKVFFAATWYPSVSANPYQSFFYKAAETGEFKFTWKDDDGSEYAATAKMTVA</sequence>
<dbReference type="Proteomes" id="UP000048984">
    <property type="component" value="Unassembled WGS sequence"/>
</dbReference>